<gene>
    <name evidence="1" type="ORF">SIAM614_21160</name>
</gene>
<protein>
    <submittedName>
        <fullName evidence="1">Uncharacterized protein</fullName>
    </submittedName>
</protein>
<sequence length="20" mass="2097">MVVGIVSPAAARLRNQEGTK</sequence>
<accession>A0NYP3</accession>
<organism evidence="1 2">
    <name type="scientific">Roseibium aggregatum (strain ATCC 25650 / DSM 13394 / JCM 20685 / NBRC 16684 / NCIMB 2208 / IAM 12614 / B1)</name>
    <name type="common">Stappia aggregata</name>
    <dbReference type="NCBI Taxonomy" id="384765"/>
    <lineage>
        <taxon>Bacteria</taxon>
        <taxon>Pseudomonadati</taxon>
        <taxon>Pseudomonadota</taxon>
        <taxon>Alphaproteobacteria</taxon>
        <taxon>Hyphomicrobiales</taxon>
        <taxon>Stappiaceae</taxon>
        <taxon>Roseibium</taxon>
    </lineage>
</organism>
<dbReference type="EMBL" id="AAUW01000016">
    <property type="protein sequence ID" value="EAV42239.1"/>
    <property type="molecule type" value="Genomic_DNA"/>
</dbReference>
<proteinExistence type="predicted"/>
<dbReference type="AlphaFoldDB" id="A0NYP3"/>
<comment type="caution">
    <text evidence="1">The sequence shown here is derived from an EMBL/GenBank/DDBJ whole genome shotgun (WGS) entry which is preliminary data.</text>
</comment>
<evidence type="ECO:0000313" key="2">
    <source>
        <dbReference type="Proteomes" id="UP000004848"/>
    </source>
</evidence>
<name>A0NYP3_ROSAI</name>
<dbReference type="Proteomes" id="UP000004848">
    <property type="component" value="Unassembled WGS sequence"/>
</dbReference>
<evidence type="ECO:0000313" key="1">
    <source>
        <dbReference type="EMBL" id="EAV42239.1"/>
    </source>
</evidence>
<reference evidence="1 2" key="1">
    <citation type="submission" date="2006-05" db="EMBL/GenBank/DDBJ databases">
        <authorList>
            <person name="King G."/>
            <person name="Ferriera S."/>
            <person name="Johnson J."/>
            <person name="Kravitz S."/>
            <person name="Beeson K."/>
            <person name="Sutton G."/>
            <person name="Rogers Y.-H."/>
            <person name="Friedman R."/>
            <person name="Frazier M."/>
            <person name="Venter J.C."/>
        </authorList>
    </citation>
    <scope>NUCLEOTIDE SEQUENCE [LARGE SCALE GENOMIC DNA]</scope>
    <source>
        <strain evidence="2">ATCC 25650 / DSM 13394 / JCM 20685 / NBRC 16684 / NCIMB 2208 / IAM 12614 / B1</strain>
    </source>
</reference>